<evidence type="ECO:0000313" key="2">
    <source>
        <dbReference type="EMBL" id="TWJ00933.1"/>
    </source>
</evidence>
<dbReference type="SUPFAM" id="SSF159888">
    <property type="entry name" value="YdhG-like"/>
    <property type="match status" value="1"/>
</dbReference>
<comment type="caution">
    <text evidence="2">The sequence shown here is derived from an EMBL/GenBank/DDBJ whole genome shotgun (WGS) entry which is preliminary data.</text>
</comment>
<gene>
    <name evidence="2" type="ORF">JN11_02196</name>
</gene>
<accession>A0A562U522</accession>
<dbReference type="Gene3D" id="3.90.1150.200">
    <property type="match status" value="1"/>
</dbReference>
<evidence type="ECO:0000313" key="3">
    <source>
        <dbReference type="Proteomes" id="UP000317010"/>
    </source>
</evidence>
<name>A0A562U522_9SPHI</name>
<keyword evidence="3" id="KW-1185">Reference proteome</keyword>
<dbReference type="InterPro" id="IPR014922">
    <property type="entry name" value="YdhG-like"/>
</dbReference>
<proteinExistence type="predicted"/>
<reference evidence="2 3" key="1">
    <citation type="submission" date="2019-07" db="EMBL/GenBank/DDBJ databases">
        <title>Genomic Encyclopedia of Archaeal and Bacterial Type Strains, Phase II (KMG-II): from individual species to whole genera.</title>
        <authorList>
            <person name="Goeker M."/>
        </authorList>
    </citation>
    <scope>NUCLEOTIDE SEQUENCE [LARGE SCALE GENOMIC DNA]</scope>
    <source>
        <strain evidence="2 3">ATCC BAA-1854</strain>
    </source>
</reference>
<dbReference type="EMBL" id="VLLI01000005">
    <property type="protein sequence ID" value="TWJ00933.1"/>
    <property type="molecule type" value="Genomic_DNA"/>
</dbReference>
<dbReference type="AlphaFoldDB" id="A0A562U522"/>
<dbReference type="Proteomes" id="UP000317010">
    <property type="component" value="Unassembled WGS sequence"/>
</dbReference>
<sequence length="119" mass="13434">MNKPIDVDAYILSFPTDIQKLLEQMRAIVKTAAPQALEVISYGIPAFKLNGMLVWFAAHTNHIGLYPRGSGLEEFKTELSVYKTGKGSVQFPFSQPLPLELVAKIVKFRVEENLQKKRK</sequence>
<feature type="domain" description="YdhG-like" evidence="1">
    <location>
        <begin position="19"/>
        <end position="110"/>
    </location>
</feature>
<organism evidence="2 3">
    <name type="scientific">Mucilaginibacter frigoritolerans</name>
    <dbReference type="NCBI Taxonomy" id="652788"/>
    <lineage>
        <taxon>Bacteria</taxon>
        <taxon>Pseudomonadati</taxon>
        <taxon>Bacteroidota</taxon>
        <taxon>Sphingobacteriia</taxon>
        <taxon>Sphingobacteriales</taxon>
        <taxon>Sphingobacteriaceae</taxon>
        <taxon>Mucilaginibacter</taxon>
    </lineage>
</organism>
<dbReference type="RefSeq" id="WP_144912429.1">
    <property type="nucleotide sequence ID" value="NZ_VLLI01000005.1"/>
</dbReference>
<dbReference type="Pfam" id="PF08818">
    <property type="entry name" value="DUF1801"/>
    <property type="match status" value="1"/>
</dbReference>
<dbReference type="OrthoDB" id="115213at2"/>
<evidence type="ECO:0000259" key="1">
    <source>
        <dbReference type="Pfam" id="PF08818"/>
    </source>
</evidence>
<protein>
    <submittedName>
        <fullName evidence="2">Uncharacterized protein YdhG (YjbR/CyaY superfamily)</fullName>
    </submittedName>
</protein>